<keyword evidence="2 3" id="KW-0238">DNA-binding</keyword>
<dbReference type="InterPro" id="IPR050649">
    <property type="entry name" value="Paired_Homeobox_TFs"/>
</dbReference>
<name>A0A3B3QAB9_9TELE</name>
<evidence type="ECO:0000256" key="3">
    <source>
        <dbReference type="RuleBase" id="RU000682"/>
    </source>
</evidence>
<dbReference type="InterPro" id="IPR009057">
    <property type="entry name" value="Homeodomain-like_sf"/>
</dbReference>
<dbReference type="AlphaFoldDB" id="A0A3B3QAB9"/>
<dbReference type="CDD" id="cd00086">
    <property type="entry name" value="homeodomain"/>
    <property type="match status" value="1"/>
</dbReference>
<evidence type="ECO:0000259" key="5">
    <source>
        <dbReference type="PROSITE" id="PS50071"/>
    </source>
</evidence>
<dbReference type="PANTHER" id="PTHR24329">
    <property type="entry name" value="HOMEOBOX PROTEIN ARISTALESS"/>
    <property type="match status" value="1"/>
</dbReference>
<evidence type="ECO:0000256" key="2">
    <source>
        <dbReference type="PROSITE-ProRule" id="PRU00108"/>
    </source>
</evidence>
<keyword evidence="2 3" id="KW-0371">Homeobox</keyword>
<organism evidence="6 7">
    <name type="scientific">Paramormyrops kingsleyae</name>
    <dbReference type="NCBI Taxonomy" id="1676925"/>
    <lineage>
        <taxon>Eukaryota</taxon>
        <taxon>Metazoa</taxon>
        <taxon>Chordata</taxon>
        <taxon>Craniata</taxon>
        <taxon>Vertebrata</taxon>
        <taxon>Euteleostomi</taxon>
        <taxon>Actinopterygii</taxon>
        <taxon>Neopterygii</taxon>
        <taxon>Teleostei</taxon>
        <taxon>Osteoglossocephala</taxon>
        <taxon>Osteoglossomorpha</taxon>
        <taxon>Osteoglossiformes</taxon>
        <taxon>Mormyridae</taxon>
        <taxon>Paramormyrops</taxon>
    </lineage>
</organism>
<evidence type="ECO:0000256" key="1">
    <source>
        <dbReference type="ARBA" id="ARBA00004123"/>
    </source>
</evidence>
<dbReference type="PANTHER" id="PTHR24329:SF543">
    <property type="entry name" value="FI01017P-RELATED"/>
    <property type="match status" value="1"/>
</dbReference>
<reference evidence="6" key="2">
    <citation type="submission" date="2025-09" db="UniProtKB">
        <authorList>
            <consortium name="Ensembl"/>
        </authorList>
    </citation>
    <scope>IDENTIFICATION</scope>
</reference>
<dbReference type="InterPro" id="IPR001356">
    <property type="entry name" value="HD"/>
</dbReference>
<dbReference type="GO" id="GO:0000981">
    <property type="term" value="F:DNA-binding transcription factor activity, RNA polymerase II-specific"/>
    <property type="evidence" value="ECO:0007669"/>
    <property type="project" value="TreeGrafter"/>
</dbReference>
<reference evidence="6" key="1">
    <citation type="submission" date="2025-08" db="UniProtKB">
        <authorList>
            <consortium name="Ensembl"/>
        </authorList>
    </citation>
    <scope>IDENTIFICATION</scope>
</reference>
<dbReference type="SMART" id="SM00389">
    <property type="entry name" value="HOX"/>
    <property type="match status" value="1"/>
</dbReference>
<dbReference type="Pfam" id="PF00046">
    <property type="entry name" value="Homeodomain"/>
    <property type="match status" value="1"/>
</dbReference>
<proteinExistence type="predicted"/>
<comment type="subcellular location">
    <subcellularLocation>
        <location evidence="1 2 3">Nucleus</location>
    </subcellularLocation>
</comment>
<evidence type="ECO:0000313" key="7">
    <source>
        <dbReference type="Proteomes" id="UP000261540"/>
    </source>
</evidence>
<feature type="domain" description="Homeobox" evidence="5">
    <location>
        <begin position="26"/>
        <end position="102"/>
    </location>
</feature>
<dbReference type="Proteomes" id="UP000261540">
    <property type="component" value="Unplaced"/>
</dbReference>
<dbReference type="Ensembl" id="ENSPKIT00000027594.1">
    <property type="protein sequence ID" value="ENSPKIP00000003632.1"/>
    <property type="gene ID" value="ENSPKIG00000021053.1"/>
</dbReference>
<dbReference type="GeneTree" id="ENSGT00940000160633"/>
<accession>A0A3B3QAB9</accession>
<feature type="DNA-binding region" description="Homeobox" evidence="2">
    <location>
        <begin position="28"/>
        <end position="103"/>
    </location>
</feature>
<feature type="region of interest" description="Disordered" evidence="4">
    <location>
        <begin position="1"/>
        <end position="28"/>
    </location>
</feature>
<dbReference type="PROSITE" id="PS50071">
    <property type="entry name" value="HOMEOBOX_2"/>
    <property type="match status" value="1"/>
</dbReference>
<dbReference type="Gene3D" id="1.10.10.60">
    <property type="entry name" value="Homeodomain-like"/>
    <property type="match status" value="1"/>
</dbReference>
<dbReference type="SUPFAM" id="SSF46689">
    <property type="entry name" value="Homeodomain-like"/>
    <property type="match status" value="1"/>
</dbReference>
<evidence type="ECO:0000256" key="4">
    <source>
        <dbReference type="SAM" id="MobiDB-lite"/>
    </source>
</evidence>
<dbReference type="GO" id="GO:0000977">
    <property type="term" value="F:RNA polymerase II transcription regulatory region sequence-specific DNA binding"/>
    <property type="evidence" value="ECO:0007669"/>
    <property type="project" value="TreeGrafter"/>
</dbReference>
<dbReference type="STRING" id="1676925.ENSPKIP00000003632"/>
<keyword evidence="2 3" id="KW-0539">Nucleus</keyword>
<protein>
    <recommendedName>
        <fullName evidence="5">Homeobox domain-containing protein</fullName>
    </recommendedName>
</protein>
<dbReference type="GO" id="GO:0005634">
    <property type="term" value="C:nucleus"/>
    <property type="evidence" value="ECO:0007669"/>
    <property type="project" value="UniProtKB-SubCell"/>
</dbReference>
<sequence length="184" mass="20530">MFISAKEGATPPGGDLSPPAGTPQKRKQRRYRTAFTNLQLQELERAFSKSHYPDVFSSDYICNFTRIYLHFPVFLPVLLCRSLNRYCLQVWFQNRRAKWRKREKAGALSSVAGLAAPGALGLSPDIPVSQRHLLDVSWRPVGGSTLRPAQPTLVSPASLGGLSLGAYAWASLFQHSLLHPDFHR</sequence>
<evidence type="ECO:0000313" key="6">
    <source>
        <dbReference type="Ensembl" id="ENSPKIP00000003632.1"/>
    </source>
</evidence>
<keyword evidence="7" id="KW-1185">Reference proteome</keyword>